<evidence type="ECO:0000313" key="9">
    <source>
        <dbReference type="EMBL" id="KAG8470757.1"/>
    </source>
</evidence>
<evidence type="ECO:0008006" key="11">
    <source>
        <dbReference type="Google" id="ProtNLM"/>
    </source>
</evidence>
<dbReference type="Proteomes" id="UP000751190">
    <property type="component" value="Unassembled WGS sequence"/>
</dbReference>
<dbReference type="GO" id="GO:0035591">
    <property type="term" value="F:signaling adaptor activity"/>
    <property type="evidence" value="ECO:0007669"/>
    <property type="project" value="InterPro"/>
</dbReference>
<dbReference type="PROSITE" id="PS51203">
    <property type="entry name" value="CS"/>
    <property type="match status" value="1"/>
</dbReference>
<dbReference type="InterPro" id="IPR007052">
    <property type="entry name" value="CS_dom"/>
</dbReference>
<evidence type="ECO:0000256" key="3">
    <source>
        <dbReference type="ARBA" id="ARBA00022737"/>
    </source>
</evidence>
<evidence type="ECO:0000259" key="7">
    <source>
        <dbReference type="PROSITE" id="PS50105"/>
    </source>
</evidence>
<dbReference type="SUPFAM" id="SSF49764">
    <property type="entry name" value="HSP20-like chaperones"/>
    <property type="match status" value="1"/>
</dbReference>
<dbReference type="GO" id="GO:0003953">
    <property type="term" value="F:NAD+ nucleosidase activity"/>
    <property type="evidence" value="ECO:0007669"/>
    <property type="project" value="InterPro"/>
</dbReference>
<evidence type="ECO:0000256" key="5">
    <source>
        <dbReference type="SAM" id="MobiDB-lite"/>
    </source>
</evidence>
<keyword evidence="2" id="KW-0963">Cytoplasm</keyword>
<feature type="compositionally biased region" description="Acidic residues" evidence="5">
    <location>
        <begin position="281"/>
        <end position="290"/>
    </location>
</feature>
<keyword evidence="10" id="KW-1185">Reference proteome</keyword>
<dbReference type="AlphaFoldDB" id="A0A8J5XXV8"/>
<feature type="compositionally biased region" description="Low complexity" evidence="5">
    <location>
        <begin position="306"/>
        <end position="325"/>
    </location>
</feature>
<dbReference type="GO" id="GO:0048678">
    <property type="term" value="P:response to axon injury"/>
    <property type="evidence" value="ECO:0007669"/>
    <property type="project" value="InterPro"/>
</dbReference>
<dbReference type="Gene3D" id="1.10.150.50">
    <property type="entry name" value="Transcription Factor, Ets-1"/>
    <property type="match status" value="3"/>
</dbReference>
<dbReference type="GO" id="GO:0034128">
    <property type="term" value="P:negative regulation of MyD88-independent toll-like receptor signaling pathway"/>
    <property type="evidence" value="ECO:0007669"/>
    <property type="project" value="InterPro"/>
</dbReference>
<keyword evidence="4" id="KW-0378">Hydrolase</keyword>
<dbReference type="PANTHER" id="PTHR22998">
    <property type="entry name" value="SARM1"/>
    <property type="match status" value="1"/>
</dbReference>
<feature type="chain" id="PRO_5035162824" description="SAM domain-containing protein" evidence="6">
    <location>
        <begin position="21"/>
        <end position="593"/>
    </location>
</feature>
<evidence type="ECO:0000313" key="10">
    <source>
        <dbReference type="Proteomes" id="UP000751190"/>
    </source>
</evidence>
<comment type="subcellular location">
    <subcellularLocation>
        <location evidence="1">Cytoplasm</location>
    </subcellularLocation>
</comment>
<feature type="domain" description="SAM" evidence="7">
    <location>
        <begin position="433"/>
        <end position="487"/>
    </location>
</feature>
<sequence length="593" mass="65019">MWTAWWCAGLVVCVLLGARADSLAHPQVLQQCSTQSEALQVLRAGWDEDLSADGAAADVLFLVERDWWAAAKELLRLVRAQSPGTDLDPARRAITAIRDEASSALMLLRVNTAEDTQLSPAFQWAQSLDTVFLNVKFSSRMDGPTTVLNVVDENVTITRDSLSFSAMGKDKPKRIRLQLTFARDLDPEASSWSFAAVGRVSFTLRKASAELWPHLLRPGSARPKNMSPWLDRQEVLDKEIATEERRAELRRRVEALTSSGGAGAGAGAGAGVSGAATRGVDDDDDDDDEKDAAAIRAETAARRARATAAAAQAAELRPRDATPQPRRTPPPSVPSKKAAGGGVRPRAAREPPVDVRSWNESRLLSWLHDEGFGKWAAQCAKHQLDGAALAETSEDELRAELGMKIVGERKRLRLAVCRAHPACTVTPNALDGWTVEDVASWLVEHGLGAYAKEFRRQQIDGPALLELSEEELKAELRMKSLRERKVLRVRLCEASSECDIMPTEVAEWSEPQVASWLDRFGYGAHRRAFARKGIDGLALLELTEPDLRDEFKVAALGLRKRFGRSLCAADKRVCPAIEGQPDQYTDKKQAQGA</sequence>
<dbReference type="InterPro" id="IPR013761">
    <property type="entry name" value="SAM/pointed_sf"/>
</dbReference>
<comment type="caution">
    <text evidence="9">The sequence shown here is derived from an EMBL/GenBank/DDBJ whole genome shotgun (WGS) entry which is preliminary data.</text>
</comment>
<feature type="region of interest" description="Disordered" evidence="5">
    <location>
        <begin position="257"/>
        <end position="355"/>
    </location>
</feature>
<keyword evidence="6" id="KW-0732">Signal</keyword>
<evidence type="ECO:0000256" key="1">
    <source>
        <dbReference type="ARBA" id="ARBA00004496"/>
    </source>
</evidence>
<feature type="domain" description="SAM" evidence="7">
    <location>
        <begin position="508"/>
        <end position="566"/>
    </location>
</feature>
<dbReference type="CDD" id="cd06463">
    <property type="entry name" value="p23_like"/>
    <property type="match status" value="1"/>
</dbReference>
<evidence type="ECO:0000256" key="4">
    <source>
        <dbReference type="ARBA" id="ARBA00022801"/>
    </source>
</evidence>
<dbReference type="Pfam" id="PF00536">
    <property type="entry name" value="SAM_1"/>
    <property type="match status" value="2"/>
</dbReference>
<organism evidence="9 10">
    <name type="scientific">Diacronema lutheri</name>
    <name type="common">Unicellular marine alga</name>
    <name type="synonym">Monochrysis lutheri</name>
    <dbReference type="NCBI Taxonomy" id="2081491"/>
    <lineage>
        <taxon>Eukaryota</taxon>
        <taxon>Haptista</taxon>
        <taxon>Haptophyta</taxon>
        <taxon>Pavlovophyceae</taxon>
        <taxon>Pavlovales</taxon>
        <taxon>Pavlovaceae</taxon>
        <taxon>Diacronema</taxon>
    </lineage>
</organism>
<dbReference type="EMBL" id="JAGTXO010000001">
    <property type="protein sequence ID" value="KAG8470757.1"/>
    <property type="molecule type" value="Genomic_DNA"/>
</dbReference>
<dbReference type="SUPFAM" id="SSF47769">
    <property type="entry name" value="SAM/Pointed domain"/>
    <property type="match status" value="3"/>
</dbReference>
<feature type="signal peptide" evidence="6">
    <location>
        <begin position="1"/>
        <end position="20"/>
    </location>
</feature>
<feature type="domain" description="CS" evidence="8">
    <location>
        <begin position="117"/>
        <end position="216"/>
    </location>
</feature>
<keyword evidence="3" id="KW-0677">Repeat</keyword>
<protein>
    <recommendedName>
        <fullName evidence="11">SAM domain-containing protein</fullName>
    </recommendedName>
</protein>
<evidence type="ECO:0000256" key="2">
    <source>
        <dbReference type="ARBA" id="ARBA00022490"/>
    </source>
</evidence>
<dbReference type="PROSITE" id="PS50105">
    <property type="entry name" value="SAM_DOMAIN"/>
    <property type="match status" value="3"/>
</dbReference>
<dbReference type="Gene3D" id="2.60.40.790">
    <property type="match status" value="1"/>
</dbReference>
<accession>A0A8J5XXV8</accession>
<dbReference type="Pfam" id="PF04969">
    <property type="entry name" value="CS"/>
    <property type="match status" value="1"/>
</dbReference>
<dbReference type="InterPro" id="IPR039184">
    <property type="entry name" value="SARM1"/>
</dbReference>
<reference evidence="9" key="1">
    <citation type="submission" date="2021-05" db="EMBL/GenBank/DDBJ databases">
        <title>The genome of the haptophyte Pavlova lutheri (Diacronema luteri, Pavlovales) - a model for lipid biosynthesis in eukaryotic algae.</title>
        <authorList>
            <person name="Hulatt C.J."/>
            <person name="Posewitz M.C."/>
        </authorList>
    </citation>
    <scope>NUCLEOTIDE SEQUENCE</scope>
    <source>
        <strain evidence="9">NIVA-4/92</strain>
    </source>
</reference>
<dbReference type="GO" id="GO:0005737">
    <property type="term" value="C:cytoplasm"/>
    <property type="evidence" value="ECO:0007669"/>
    <property type="project" value="UniProtKB-SubCell"/>
</dbReference>
<evidence type="ECO:0000259" key="8">
    <source>
        <dbReference type="PROSITE" id="PS51203"/>
    </source>
</evidence>
<dbReference type="InterPro" id="IPR008978">
    <property type="entry name" value="HSP20-like_chaperone"/>
</dbReference>
<dbReference type="InterPro" id="IPR001660">
    <property type="entry name" value="SAM"/>
</dbReference>
<feature type="compositionally biased region" description="Gly residues" evidence="5">
    <location>
        <begin position="260"/>
        <end position="272"/>
    </location>
</feature>
<name>A0A8J5XXV8_DIALT</name>
<dbReference type="SMART" id="SM00454">
    <property type="entry name" value="SAM"/>
    <property type="match status" value="3"/>
</dbReference>
<dbReference type="Pfam" id="PF07647">
    <property type="entry name" value="SAM_2"/>
    <property type="match status" value="1"/>
</dbReference>
<dbReference type="PANTHER" id="PTHR22998:SF1">
    <property type="entry name" value="NAD(+) HYDROLASE SARM1"/>
    <property type="match status" value="1"/>
</dbReference>
<gene>
    <name evidence="9" type="ORF">KFE25_009178</name>
</gene>
<evidence type="ECO:0000256" key="6">
    <source>
        <dbReference type="SAM" id="SignalP"/>
    </source>
</evidence>
<dbReference type="OrthoDB" id="1564555at2759"/>
<feature type="domain" description="SAM" evidence="7">
    <location>
        <begin position="358"/>
        <end position="412"/>
    </location>
</feature>
<proteinExistence type="predicted"/>